<sequence length="319" mass="36195">LKTRLISPIFSTLTPDPSYRLQTTLADFLPHDSNPPPLTLPHPQKPWDLPPAHHLLYFEPTKRSSEMLPDGTNPDHFPGEPFVKRMWAGGKVLYDNAKPLRLDGGVGVCGEFVRDVKMKGKEEEEGKQKVFVEIERRIARASPEEILGVRQRLWRDGEEEFGPCKILERRVIVFMRNKKTNTRTKEGEGGKVLKSEYSSSPDFTHTLIPTPSLLFRFSALTFNSHAIHLDPSYTKNIEGHPKLLVQGPLSLTFLITLLSRHLAKEGGNQVMQSIEYRNLAALYCGEEVRFCGKEIGEKKWEVWAEDEQGGVAVRGRVRT</sequence>
<evidence type="ECO:0000313" key="1">
    <source>
        <dbReference type="EMBL" id="EME82462.1"/>
    </source>
</evidence>
<dbReference type="eggNOG" id="ENOG502S5QU">
    <property type="taxonomic scope" value="Eukaryota"/>
</dbReference>
<dbReference type="VEuPathDB" id="FungiDB:MYCFIDRAFT_119914"/>
<dbReference type="GO" id="GO:0005739">
    <property type="term" value="C:mitochondrion"/>
    <property type="evidence" value="ECO:0007669"/>
    <property type="project" value="TreeGrafter"/>
</dbReference>
<dbReference type="EMBL" id="KB446559">
    <property type="protein sequence ID" value="EME82462.1"/>
    <property type="molecule type" value="Genomic_DNA"/>
</dbReference>
<dbReference type="InterPro" id="IPR029069">
    <property type="entry name" value="HotDog_dom_sf"/>
</dbReference>
<proteinExistence type="predicted"/>
<dbReference type="AlphaFoldDB" id="M3AZ23"/>
<dbReference type="GO" id="GO:0019171">
    <property type="term" value="F:(3R)-hydroxyacyl-[acyl-carrier-protein] dehydratase activity"/>
    <property type="evidence" value="ECO:0007669"/>
    <property type="project" value="TreeGrafter"/>
</dbReference>
<evidence type="ECO:0000313" key="2">
    <source>
        <dbReference type="Proteomes" id="UP000016932"/>
    </source>
</evidence>
<accession>M3AZ23</accession>
<dbReference type="HOGENOM" id="CLU_028690_1_0_1"/>
<dbReference type="GeneID" id="19330406"/>
<protein>
    <recommendedName>
        <fullName evidence="3">MaoC-like domain-containing protein</fullName>
    </recommendedName>
</protein>
<dbReference type="Gene3D" id="3.10.129.10">
    <property type="entry name" value="Hotdog Thioesterase"/>
    <property type="match status" value="1"/>
</dbReference>
<dbReference type="OrthoDB" id="3257538at2759"/>
<keyword evidence="2" id="KW-1185">Reference proteome</keyword>
<reference evidence="1 2" key="1">
    <citation type="journal article" date="2012" name="PLoS Pathog.">
        <title>Diverse lifestyles and strategies of plant pathogenesis encoded in the genomes of eighteen Dothideomycetes fungi.</title>
        <authorList>
            <person name="Ohm R.A."/>
            <person name="Feau N."/>
            <person name="Henrissat B."/>
            <person name="Schoch C.L."/>
            <person name="Horwitz B.A."/>
            <person name="Barry K.W."/>
            <person name="Condon B.J."/>
            <person name="Copeland A.C."/>
            <person name="Dhillon B."/>
            <person name="Glaser F."/>
            <person name="Hesse C.N."/>
            <person name="Kosti I."/>
            <person name="LaButti K."/>
            <person name="Lindquist E.A."/>
            <person name="Lucas S."/>
            <person name="Salamov A.A."/>
            <person name="Bradshaw R.E."/>
            <person name="Ciuffetti L."/>
            <person name="Hamelin R.C."/>
            <person name="Kema G.H.J."/>
            <person name="Lawrence C."/>
            <person name="Scott J.A."/>
            <person name="Spatafora J.W."/>
            <person name="Turgeon B.G."/>
            <person name="de Wit P.J.G.M."/>
            <person name="Zhong S."/>
            <person name="Goodwin S.B."/>
            <person name="Grigoriev I.V."/>
        </authorList>
    </citation>
    <scope>NUCLEOTIDE SEQUENCE [LARGE SCALE GENOMIC DNA]</scope>
    <source>
        <strain evidence="1 2">CIRAD86</strain>
    </source>
</reference>
<name>M3AZ23_PSEFD</name>
<dbReference type="InterPro" id="IPR052741">
    <property type="entry name" value="Mitochondrial_HTD2"/>
</dbReference>
<organism evidence="1 2">
    <name type="scientific">Pseudocercospora fijiensis (strain CIRAD86)</name>
    <name type="common">Black leaf streak disease fungus</name>
    <name type="synonym">Mycosphaerella fijiensis</name>
    <dbReference type="NCBI Taxonomy" id="383855"/>
    <lineage>
        <taxon>Eukaryota</taxon>
        <taxon>Fungi</taxon>
        <taxon>Dikarya</taxon>
        <taxon>Ascomycota</taxon>
        <taxon>Pezizomycotina</taxon>
        <taxon>Dothideomycetes</taxon>
        <taxon>Dothideomycetidae</taxon>
        <taxon>Mycosphaerellales</taxon>
        <taxon>Mycosphaerellaceae</taxon>
        <taxon>Pseudocercospora</taxon>
    </lineage>
</organism>
<dbReference type="PANTHER" id="PTHR28152">
    <property type="entry name" value="HYDROXYACYL-THIOESTER DEHYDRATASE TYPE 2, MITOCHONDRIAL"/>
    <property type="match status" value="1"/>
</dbReference>
<dbReference type="SUPFAM" id="SSF54637">
    <property type="entry name" value="Thioesterase/thiol ester dehydrase-isomerase"/>
    <property type="match status" value="1"/>
</dbReference>
<dbReference type="Proteomes" id="UP000016932">
    <property type="component" value="Unassembled WGS sequence"/>
</dbReference>
<gene>
    <name evidence="1" type="ORF">MYCFIDRAFT_119914</name>
</gene>
<dbReference type="PANTHER" id="PTHR28152:SF1">
    <property type="entry name" value="HYDROXYACYL-THIOESTER DEHYDRATASE TYPE 2, MITOCHONDRIAL"/>
    <property type="match status" value="1"/>
</dbReference>
<feature type="non-terminal residue" evidence="1">
    <location>
        <position position="1"/>
    </location>
</feature>
<evidence type="ECO:0008006" key="3">
    <source>
        <dbReference type="Google" id="ProtNLM"/>
    </source>
</evidence>
<feature type="non-terminal residue" evidence="1">
    <location>
        <position position="319"/>
    </location>
</feature>
<dbReference type="RefSeq" id="XP_007927824.1">
    <property type="nucleotide sequence ID" value="XM_007929633.1"/>
</dbReference>
<dbReference type="KEGG" id="pfj:MYCFIDRAFT_119914"/>